<feature type="compositionally biased region" description="Polar residues" evidence="1">
    <location>
        <begin position="16"/>
        <end position="26"/>
    </location>
</feature>
<sequence>MASFELDPDDERLNRSRSQSYASSCGSGCPFSLCCGCSRCISGSTSTSTSASVGQSDSGGVRGFTSSSSCSGASLNLLQRRSDSIAASLPPRPPATSSGSSVGVGVTATAEASVALTTHGVATLLTEVLMAAASERTSPDTPRCLDTDAGGSTRPDSSRPPICRSVSASLSARASPSHSLPTWLASPALNTMSARSASLVPVSGASALSAEVSTTPPETDPLEAFKIAS</sequence>
<comment type="caution">
    <text evidence="2">The sequence shown here is derived from an EMBL/GenBank/DDBJ whole genome shotgun (WGS) entry which is preliminary data.</text>
</comment>
<organism evidence="2 3">
    <name type="scientific">Protopolystoma xenopodis</name>
    <dbReference type="NCBI Taxonomy" id="117903"/>
    <lineage>
        <taxon>Eukaryota</taxon>
        <taxon>Metazoa</taxon>
        <taxon>Spiralia</taxon>
        <taxon>Lophotrochozoa</taxon>
        <taxon>Platyhelminthes</taxon>
        <taxon>Monogenea</taxon>
        <taxon>Polyopisthocotylea</taxon>
        <taxon>Polystomatidea</taxon>
        <taxon>Polystomatidae</taxon>
        <taxon>Protopolystoma</taxon>
    </lineage>
</organism>
<feature type="region of interest" description="Disordered" evidence="1">
    <location>
        <begin position="205"/>
        <end position="229"/>
    </location>
</feature>
<accession>A0A3S5FFU7</accession>
<evidence type="ECO:0000313" key="3">
    <source>
        <dbReference type="Proteomes" id="UP000784294"/>
    </source>
</evidence>
<gene>
    <name evidence="2" type="ORF">PXEA_LOCUS27483</name>
</gene>
<dbReference type="EMBL" id="CAAALY010246877">
    <property type="protein sequence ID" value="VEL34043.1"/>
    <property type="molecule type" value="Genomic_DNA"/>
</dbReference>
<evidence type="ECO:0000313" key="2">
    <source>
        <dbReference type="EMBL" id="VEL34043.1"/>
    </source>
</evidence>
<dbReference type="Proteomes" id="UP000784294">
    <property type="component" value="Unassembled WGS sequence"/>
</dbReference>
<reference evidence="2" key="1">
    <citation type="submission" date="2018-11" db="EMBL/GenBank/DDBJ databases">
        <authorList>
            <consortium name="Pathogen Informatics"/>
        </authorList>
    </citation>
    <scope>NUCLEOTIDE SEQUENCE</scope>
</reference>
<evidence type="ECO:0000256" key="1">
    <source>
        <dbReference type="SAM" id="MobiDB-lite"/>
    </source>
</evidence>
<name>A0A3S5FFU7_9PLAT</name>
<proteinExistence type="predicted"/>
<feature type="region of interest" description="Disordered" evidence="1">
    <location>
        <begin position="133"/>
        <end position="162"/>
    </location>
</feature>
<feature type="region of interest" description="Disordered" evidence="1">
    <location>
        <begin position="1"/>
        <end position="27"/>
    </location>
</feature>
<keyword evidence="3" id="KW-1185">Reference proteome</keyword>
<feature type="compositionally biased region" description="Acidic residues" evidence="1">
    <location>
        <begin position="1"/>
        <end position="10"/>
    </location>
</feature>
<protein>
    <submittedName>
        <fullName evidence="2">Uncharacterized protein</fullName>
    </submittedName>
</protein>
<dbReference type="AlphaFoldDB" id="A0A3S5FFU7"/>